<keyword evidence="1" id="KW-0132">Cell division</keyword>
<dbReference type="STRING" id="1441930.Z042_08925"/>
<dbReference type="AlphaFoldDB" id="W0LBT8"/>
<proteinExistence type="predicted"/>
<reference evidence="1 2" key="1">
    <citation type="submission" date="2014-01" db="EMBL/GenBank/DDBJ databases">
        <title>Isolation of Serratia multitudinisentens RB-25 from Ex-Landfill site.</title>
        <authorList>
            <person name="Robson E.H.J."/>
        </authorList>
    </citation>
    <scope>NUCLEOTIDE SEQUENCE [LARGE SCALE GENOMIC DNA]</scope>
    <source>
        <strain evidence="1 2">RB-25</strain>
    </source>
</reference>
<keyword evidence="1" id="KW-0131">Cell cycle</keyword>
<evidence type="ECO:0000313" key="1">
    <source>
        <dbReference type="EMBL" id="AHG19732.1"/>
    </source>
</evidence>
<gene>
    <name evidence="1" type="ORF">Z042_08925</name>
</gene>
<accession>W0LBT8</accession>
<dbReference type="RefSeq" id="WP_024911134.1">
    <property type="nucleotide sequence ID" value="NZ_CP007044.2"/>
</dbReference>
<evidence type="ECO:0000313" key="2">
    <source>
        <dbReference type="Proteomes" id="UP000019030"/>
    </source>
</evidence>
<dbReference type="Proteomes" id="UP000019030">
    <property type="component" value="Chromosome"/>
</dbReference>
<dbReference type="eggNOG" id="ENOG5032ZVT">
    <property type="taxonomic scope" value="Bacteria"/>
</dbReference>
<dbReference type="InterPro" id="IPR025612">
    <property type="entry name" value="YqjK"/>
</dbReference>
<reference evidence="1 2" key="2">
    <citation type="submission" date="2015-03" db="EMBL/GenBank/DDBJ databases">
        <authorList>
            <person name="Chan K.-G."/>
        </authorList>
    </citation>
    <scope>NUCLEOTIDE SEQUENCE [LARGE SCALE GENOMIC DNA]</scope>
    <source>
        <strain evidence="1 2">RB-25</strain>
    </source>
</reference>
<dbReference type="GO" id="GO:0051301">
    <property type="term" value="P:cell division"/>
    <property type="evidence" value="ECO:0007669"/>
    <property type="project" value="UniProtKB-KW"/>
</dbReference>
<keyword evidence="2" id="KW-1185">Reference proteome</keyword>
<dbReference type="PATRIC" id="fig|1441930.4.peg.1780"/>
<name>W0LBT8_9GAMM</name>
<organism evidence="1 2">
    <name type="scientific">Chania multitudinisentens RB-25</name>
    <dbReference type="NCBI Taxonomy" id="1441930"/>
    <lineage>
        <taxon>Bacteria</taxon>
        <taxon>Pseudomonadati</taxon>
        <taxon>Pseudomonadota</taxon>
        <taxon>Gammaproteobacteria</taxon>
        <taxon>Enterobacterales</taxon>
        <taxon>Yersiniaceae</taxon>
        <taxon>Chania</taxon>
    </lineage>
</organism>
<dbReference type="KEGG" id="sfo:Z042_08925"/>
<sequence>MNHRQYRDREKTLLIRQIQQQRLDLAENKALWLEKTERFDHGWQRLFSQRKYVFIGFSIMVLYGIRHPTKLLRWSQRAFGAWSTLRVIRRAFPAK</sequence>
<dbReference type="EMBL" id="CP007044">
    <property type="protein sequence ID" value="AHG19732.1"/>
    <property type="molecule type" value="Genomic_DNA"/>
</dbReference>
<dbReference type="Pfam" id="PF13997">
    <property type="entry name" value="YqjK"/>
    <property type="match status" value="1"/>
</dbReference>
<dbReference type="HOGENOM" id="CLU_170945_0_0_6"/>
<dbReference type="OrthoDB" id="6504948at2"/>
<protein>
    <submittedName>
        <fullName evidence="1">Cell division protein FtsH</fullName>
    </submittedName>
</protein>